<organism evidence="2 3">
    <name type="scientific">Massarina eburnea CBS 473.64</name>
    <dbReference type="NCBI Taxonomy" id="1395130"/>
    <lineage>
        <taxon>Eukaryota</taxon>
        <taxon>Fungi</taxon>
        <taxon>Dikarya</taxon>
        <taxon>Ascomycota</taxon>
        <taxon>Pezizomycotina</taxon>
        <taxon>Dothideomycetes</taxon>
        <taxon>Pleosporomycetidae</taxon>
        <taxon>Pleosporales</taxon>
        <taxon>Massarineae</taxon>
        <taxon>Massarinaceae</taxon>
        <taxon>Massarina</taxon>
    </lineage>
</organism>
<evidence type="ECO:0008006" key="4">
    <source>
        <dbReference type="Google" id="ProtNLM"/>
    </source>
</evidence>
<proteinExistence type="predicted"/>
<feature type="compositionally biased region" description="Polar residues" evidence="1">
    <location>
        <begin position="537"/>
        <end position="548"/>
    </location>
</feature>
<feature type="compositionally biased region" description="Polar residues" evidence="1">
    <location>
        <begin position="840"/>
        <end position="849"/>
    </location>
</feature>
<keyword evidence="3" id="KW-1185">Reference proteome</keyword>
<evidence type="ECO:0000313" key="3">
    <source>
        <dbReference type="Proteomes" id="UP000799753"/>
    </source>
</evidence>
<gene>
    <name evidence="2" type="ORF">P280DRAFT_320323</name>
</gene>
<sequence>MHSALADVWRYLEDRHDVANIVREIIGQHAVDSSLQDDSSRNVGETVKTVIWIKTIFDLQRCYLSGNATGVTDLPPYVLSCLLPPELLFSTILYLVNVKTRLFSSQTTVMTKEFTRPRHILAQTILSGLRLLLLRKEVLTANDKRRLQNAINSAWRDDRLLGVERFIVSDLFAEILNSFNETSRENPYIREWTNANLPTYAAGLYPLDIRHEAFVTPLVHGTMEEDWIDAYWVLFDCLWAVECAITQRYVDLRRQTGVLGSMQISVDTDETLEQIWHARTSLIISIFHIEGPMEPTPALLDSLAITLLDWNQDLDSFLTRQDSLFLQLPSARPAPQRNHSYSRTISEFNPYLGSALTSFGEWLSNRNSGYEQFSIRRTGVTSNDMQEMVKEWMIKMTSPKGETLSKELEGSHLQVYIVNCPKLHVIPKKWLEYKLRWCDKWAYESVQDNSPIVNWKEGIQCPSCAAGENIKFARLIEPFQHLSTALDNLTIDDYSLGQYSIGDSSSGSYDATSASIASRSISDSGSIGMSIPSSSTLNISVPTHSSRPSDPDVQVPSPGQQPPRYTESPVSPAIGPISPRSHSRNSNFDYPVSPLNESLNIPIPMSVSSRLSVELPIPVHTPSIVESIAEGTSMSASDIASERLYTPSTDSMRSAPSFGKMKSTSRTVRIANSIRRKPTTKTSEAFPLPREPIFAFSSAGHSLLLWGNGADHLVRFDIPSNDTSAIQGCKYEVAGIEAAAAGNHKCAIIVAGGLATRRLVIFNGINVTPESELDLDVSGRAGEVCIAVSRNDKFVAASVNDQIQIFSLEGGVKALAFHHQIHVYELRGGVSHKRTIPVGRTTSDESTSPETHKSESGWFASGARGLSSIEKAEERQRQTAIVCRKIYFSTDSKRLVVATQLGDHCIYVDVWDCTREPVSTISEQSRSFKMPPWTLNDGDLTSVFYDSNRRSALVTAFLGKEYPILIPFPGYGTLQNETYSTKIVHATQSPTGATIVAINAMTEIVQFEYTAKGTLSSRKLKKSASKISTNVFKPGAIALAMPLENCLQIFWIKDGKCVLRSVRIGTAEAFRDFDIRPHYNRLMGLGRRSVIARAPSLSIPELDGS</sequence>
<accession>A0A6A6RZH1</accession>
<dbReference type="SUPFAM" id="SSF69322">
    <property type="entry name" value="Tricorn protease domain 2"/>
    <property type="match status" value="1"/>
</dbReference>
<evidence type="ECO:0000313" key="2">
    <source>
        <dbReference type="EMBL" id="KAF2640497.1"/>
    </source>
</evidence>
<reference evidence="2" key="1">
    <citation type="journal article" date="2020" name="Stud. Mycol.">
        <title>101 Dothideomycetes genomes: a test case for predicting lifestyles and emergence of pathogens.</title>
        <authorList>
            <person name="Haridas S."/>
            <person name="Albert R."/>
            <person name="Binder M."/>
            <person name="Bloem J."/>
            <person name="Labutti K."/>
            <person name="Salamov A."/>
            <person name="Andreopoulos B."/>
            <person name="Baker S."/>
            <person name="Barry K."/>
            <person name="Bills G."/>
            <person name="Bluhm B."/>
            <person name="Cannon C."/>
            <person name="Castanera R."/>
            <person name="Culley D."/>
            <person name="Daum C."/>
            <person name="Ezra D."/>
            <person name="Gonzalez J."/>
            <person name="Henrissat B."/>
            <person name="Kuo A."/>
            <person name="Liang C."/>
            <person name="Lipzen A."/>
            <person name="Lutzoni F."/>
            <person name="Magnuson J."/>
            <person name="Mondo S."/>
            <person name="Nolan M."/>
            <person name="Ohm R."/>
            <person name="Pangilinan J."/>
            <person name="Park H.-J."/>
            <person name="Ramirez L."/>
            <person name="Alfaro M."/>
            <person name="Sun H."/>
            <person name="Tritt A."/>
            <person name="Yoshinaga Y."/>
            <person name="Zwiers L.-H."/>
            <person name="Turgeon B."/>
            <person name="Goodwin S."/>
            <person name="Spatafora J."/>
            <person name="Crous P."/>
            <person name="Grigoriev I."/>
        </authorList>
    </citation>
    <scope>NUCLEOTIDE SEQUENCE</scope>
    <source>
        <strain evidence="2">CBS 473.64</strain>
    </source>
</reference>
<protein>
    <recommendedName>
        <fullName evidence="4">WD40 repeat-like protein</fullName>
    </recommendedName>
</protein>
<evidence type="ECO:0000256" key="1">
    <source>
        <dbReference type="SAM" id="MobiDB-lite"/>
    </source>
</evidence>
<dbReference type="Proteomes" id="UP000799753">
    <property type="component" value="Unassembled WGS sequence"/>
</dbReference>
<dbReference type="AlphaFoldDB" id="A0A6A6RZH1"/>
<name>A0A6A6RZH1_9PLEO</name>
<dbReference type="OrthoDB" id="5411560at2759"/>
<feature type="region of interest" description="Disordered" evidence="1">
    <location>
        <begin position="835"/>
        <end position="858"/>
    </location>
</feature>
<dbReference type="EMBL" id="MU006784">
    <property type="protein sequence ID" value="KAF2640497.1"/>
    <property type="molecule type" value="Genomic_DNA"/>
</dbReference>
<feature type="region of interest" description="Disordered" evidence="1">
    <location>
        <begin position="537"/>
        <end position="589"/>
    </location>
</feature>